<proteinExistence type="predicted"/>
<protein>
    <submittedName>
        <fullName evidence="1">Uncharacterized protein</fullName>
    </submittedName>
</protein>
<reference evidence="1 2" key="1">
    <citation type="submission" date="2014-04" db="EMBL/GenBank/DDBJ databases">
        <authorList>
            <consortium name="DOE Joint Genome Institute"/>
            <person name="Kuo A."/>
            <person name="Kohler A."/>
            <person name="Costa M.D."/>
            <person name="Nagy L.G."/>
            <person name="Floudas D."/>
            <person name="Copeland A."/>
            <person name="Barry K.W."/>
            <person name="Cichocki N."/>
            <person name="Veneault-Fourrey C."/>
            <person name="LaButti K."/>
            <person name="Lindquist E.A."/>
            <person name="Lipzen A."/>
            <person name="Lundell T."/>
            <person name="Morin E."/>
            <person name="Murat C."/>
            <person name="Sun H."/>
            <person name="Tunlid A."/>
            <person name="Henrissat B."/>
            <person name="Grigoriev I.V."/>
            <person name="Hibbett D.S."/>
            <person name="Martin F."/>
            <person name="Nordberg H.P."/>
            <person name="Cantor M.N."/>
            <person name="Hua S.X."/>
        </authorList>
    </citation>
    <scope>NUCLEOTIDE SEQUENCE [LARGE SCALE GENOMIC DNA]</scope>
    <source>
        <strain evidence="1 2">441</strain>
    </source>
</reference>
<name>A0A0C9YQB5_9AGAM</name>
<evidence type="ECO:0000313" key="1">
    <source>
        <dbReference type="EMBL" id="KIK27265.1"/>
    </source>
</evidence>
<dbReference type="AlphaFoldDB" id="A0A0C9YQB5"/>
<dbReference type="HOGENOM" id="CLU_2528302_0_0_1"/>
<accession>A0A0C9YQB5</accession>
<dbReference type="Proteomes" id="UP000054018">
    <property type="component" value="Unassembled WGS sequence"/>
</dbReference>
<reference evidence="2" key="2">
    <citation type="submission" date="2015-01" db="EMBL/GenBank/DDBJ databases">
        <title>Evolutionary Origins and Diversification of the Mycorrhizal Mutualists.</title>
        <authorList>
            <consortium name="DOE Joint Genome Institute"/>
            <consortium name="Mycorrhizal Genomics Consortium"/>
            <person name="Kohler A."/>
            <person name="Kuo A."/>
            <person name="Nagy L.G."/>
            <person name="Floudas D."/>
            <person name="Copeland A."/>
            <person name="Barry K.W."/>
            <person name="Cichocki N."/>
            <person name="Veneault-Fourrey C."/>
            <person name="LaButti K."/>
            <person name="Lindquist E.A."/>
            <person name="Lipzen A."/>
            <person name="Lundell T."/>
            <person name="Morin E."/>
            <person name="Murat C."/>
            <person name="Riley R."/>
            <person name="Ohm R."/>
            <person name="Sun H."/>
            <person name="Tunlid A."/>
            <person name="Henrissat B."/>
            <person name="Grigoriev I.V."/>
            <person name="Hibbett D.S."/>
            <person name="Martin F."/>
        </authorList>
    </citation>
    <scope>NUCLEOTIDE SEQUENCE [LARGE SCALE GENOMIC DNA]</scope>
    <source>
        <strain evidence="2">441</strain>
    </source>
</reference>
<dbReference type="EMBL" id="KN833697">
    <property type="protein sequence ID" value="KIK27265.1"/>
    <property type="molecule type" value="Genomic_DNA"/>
</dbReference>
<gene>
    <name evidence="1" type="ORF">PISMIDRAFT_675136</name>
</gene>
<sequence>MSYCRPDRGGSLLVRPVHRYRKASTRYQQSKFRVCAAEWRHMCGALSNLEEDAYNFGHQSRWLTWYESLESGRTTDHDANSHTK</sequence>
<keyword evidence="2" id="KW-1185">Reference proteome</keyword>
<organism evidence="1 2">
    <name type="scientific">Pisolithus microcarpus 441</name>
    <dbReference type="NCBI Taxonomy" id="765257"/>
    <lineage>
        <taxon>Eukaryota</taxon>
        <taxon>Fungi</taxon>
        <taxon>Dikarya</taxon>
        <taxon>Basidiomycota</taxon>
        <taxon>Agaricomycotina</taxon>
        <taxon>Agaricomycetes</taxon>
        <taxon>Agaricomycetidae</taxon>
        <taxon>Boletales</taxon>
        <taxon>Sclerodermatineae</taxon>
        <taxon>Pisolithaceae</taxon>
        <taxon>Pisolithus</taxon>
    </lineage>
</organism>
<evidence type="ECO:0000313" key="2">
    <source>
        <dbReference type="Proteomes" id="UP000054018"/>
    </source>
</evidence>